<evidence type="ECO:0000313" key="2">
    <source>
        <dbReference type="EMBL" id="KAK9855802.1"/>
    </source>
</evidence>
<reference evidence="2 3" key="1">
    <citation type="journal article" date="2024" name="Nat. Commun.">
        <title>Phylogenomics reveals the evolutionary origins of lichenization in chlorophyte algae.</title>
        <authorList>
            <person name="Puginier C."/>
            <person name="Libourel C."/>
            <person name="Otte J."/>
            <person name="Skaloud P."/>
            <person name="Haon M."/>
            <person name="Grisel S."/>
            <person name="Petersen M."/>
            <person name="Berrin J.G."/>
            <person name="Delaux P.M."/>
            <person name="Dal Grande F."/>
            <person name="Keller J."/>
        </authorList>
    </citation>
    <scope>NUCLEOTIDE SEQUENCE [LARGE SCALE GENOMIC DNA]</scope>
    <source>
        <strain evidence="2 3">SAG 2523</strain>
    </source>
</reference>
<evidence type="ECO:0000259" key="1">
    <source>
        <dbReference type="Pfam" id="PF12680"/>
    </source>
</evidence>
<dbReference type="SUPFAM" id="SSF54427">
    <property type="entry name" value="NTF2-like"/>
    <property type="match status" value="1"/>
</dbReference>
<dbReference type="InterPro" id="IPR037401">
    <property type="entry name" value="SnoaL-like"/>
</dbReference>
<sequence>MHLVKAACSCTPVARVFIPRTGSIRSPTRCYSSAYKFTRSVLLSQSDISVPCVAHARRLPLRTLTARALSTGSMATVDGKRLFEALTKIDGLLLTQDLSGVDKLFTNDSIFRSDGITLPTDLKGLEAVRGYYEQYFKQYAYRHVPIAQGMNEERKIGFAFSVEEKVTPTPGMTEQPGLPEEASEPSYIWSLAKYEFTEDLKCKDATLYRQMGKDEMYARLKNPDKVTQSTKEDSALLAKLRGPELEGSDKTADTATLKQRMAMAREFSEIWTTGDPSPADRILAEDMTSQDVIFSSSGTKGRDAWKKMISGVFEGWTSHGQKNDVAITPDGGKAFVSWTNEGVEKTGDHNLLSGMSMLVFNKAGKIADVIAFRSPLESEKATLFK</sequence>
<proteinExistence type="predicted"/>
<gene>
    <name evidence="2" type="ORF">WJX84_002036</name>
</gene>
<dbReference type="InterPro" id="IPR032710">
    <property type="entry name" value="NTF2-like_dom_sf"/>
</dbReference>
<accession>A0AAW1SRB8</accession>
<comment type="caution">
    <text evidence="2">The sequence shown here is derived from an EMBL/GenBank/DDBJ whole genome shotgun (WGS) entry which is preliminary data.</text>
</comment>
<dbReference type="Gene3D" id="3.10.450.50">
    <property type="match status" value="1"/>
</dbReference>
<dbReference type="Proteomes" id="UP001485043">
    <property type="component" value="Unassembled WGS sequence"/>
</dbReference>
<protein>
    <recommendedName>
        <fullName evidence="1">SnoaL-like domain-containing protein</fullName>
    </recommendedName>
</protein>
<dbReference type="EMBL" id="JALJOV010001037">
    <property type="protein sequence ID" value="KAK9855802.1"/>
    <property type="molecule type" value="Genomic_DNA"/>
</dbReference>
<organism evidence="2 3">
    <name type="scientific">Apatococcus fuscideae</name>
    <dbReference type="NCBI Taxonomy" id="2026836"/>
    <lineage>
        <taxon>Eukaryota</taxon>
        <taxon>Viridiplantae</taxon>
        <taxon>Chlorophyta</taxon>
        <taxon>core chlorophytes</taxon>
        <taxon>Trebouxiophyceae</taxon>
        <taxon>Chlorellales</taxon>
        <taxon>Chlorellaceae</taxon>
        <taxon>Apatococcus</taxon>
    </lineage>
</organism>
<keyword evidence="3" id="KW-1185">Reference proteome</keyword>
<feature type="domain" description="SnoaL-like" evidence="1">
    <location>
        <begin position="264"/>
        <end position="368"/>
    </location>
</feature>
<name>A0AAW1SRB8_9CHLO</name>
<dbReference type="Pfam" id="PF12680">
    <property type="entry name" value="SnoaL_2"/>
    <property type="match status" value="1"/>
</dbReference>
<dbReference type="AlphaFoldDB" id="A0AAW1SRB8"/>
<evidence type="ECO:0000313" key="3">
    <source>
        <dbReference type="Proteomes" id="UP001485043"/>
    </source>
</evidence>